<feature type="transmembrane region" description="Helical" evidence="5">
    <location>
        <begin position="81"/>
        <end position="99"/>
    </location>
</feature>
<dbReference type="SUPFAM" id="SSF52833">
    <property type="entry name" value="Thioredoxin-like"/>
    <property type="match status" value="1"/>
</dbReference>
<keyword evidence="5" id="KW-1133">Transmembrane helix</keyword>
<dbReference type="GO" id="GO:0017004">
    <property type="term" value="P:cytochrome complex assembly"/>
    <property type="evidence" value="ECO:0007669"/>
    <property type="project" value="UniProtKB-KW"/>
</dbReference>
<dbReference type="Pfam" id="PF01790">
    <property type="entry name" value="LGT"/>
    <property type="match status" value="1"/>
</dbReference>
<keyword evidence="8" id="KW-1185">Reference proteome</keyword>
<dbReference type="PANTHER" id="PTHR42852:SF6">
    <property type="entry name" value="THIOL:DISULFIDE INTERCHANGE PROTEIN DSBE"/>
    <property type="match status" value="1"/>
</dbReference>
<keyword evidence="2" id="KW-0201">Cytochrome c-type biogenesis</keyword>
<dbReference type="InterPro" id="IPR013766">
    <property type="entry name" value="Thioredoxin_domain"/>
</dbReference>
<dbReference type="PROSITE" id="PS51352">
    <property type="entry name" value="THIOREDOXIN_2"/>
    <property type="match status" value="1"/>
</dbReference>
<dbReference type="GO" id="GO:0015036">
    <property type="term" value="F:disulfide oxidoreductase activity"/>
    <property type="evidence" value="ECO:0007669"/>
    <property type="project" value="UniProtKB-ARBA"/>
</dbReference>
<organism evidence="7 8">
    <name type="scientific">Marinobacterium stanieri</name>
    <dbReference type="NCBI Taxonomy" id="49186"/>
    <lineage>
        <taxon>Bacteria</taxon>
        <taxon>Pseudomonadati</taxon>
        <taxon>Pseudomonadota</taxon>
        <taxon>Gammaproteobacteria</taxon>
        <taxon>Oceanospirillales</taxon>
        <taxon>Oceanospirillaceae</taxon>
        <taxon>Marinobacterium</taxon>
    </lineage>
</organism>
<dbReference type="InterPro" id="IPR001640">
    <property type="entry name" value="Lgt"/>
</dbReference>
<dbReference type="eggNOG" id="COG0526">
    <property type="taxonomic scope" value="Bacteria"/>
</dbReference>
<keyword evidence="5" id="KW-0812">Transmembrane</keyword>
<dbReference type="GO" id="GO:0042158">
    <property type="term" value="P:lipoprotein biosynthetic process"/>
    <property type="evidence" value="ECO:0007669"/>
    <property type="project" value="InterPro"/>
</dbReference>
<keyword evidence="7" id="KW-0413">Isomerase</keyword>
<dbReference type="InterPro" id="IPR036249">
    <property type="entry name" value="Thioredoxin-like_sf"/>
</dbReference>
<dbReference type="RefSeq" id="WP_076464323.1">
    <property type="nucleotide sequence ID" value="NZ_FTMN01000008.1"/>
</dbReference>
<dbReference type="GO" id="GO:0005886">
    <property type="term" value="C:plasma membrane"/>
    <property type="evidence" value="ECO:0007669"/>
    <property type="project" value="InterPro"/>
</dbReference>
<dbReference type="CDD" id="cd02966">
    <property type="entry name" value="TlpA_like_family"/>
    <property type="match status" value="1"/>
</dbReference>
<dbReference type="InterPro" id="IPR050553">
    <property type="entry name" value="Thioredoxin_ResA/DsbE_sf"/>
</dbReference>
<comment type="subcellular location">
    <subcellularLocation>
        <location evidence="1">Cell envelope</location>
    </subcellularLocation>
</comment>
<evidence type="ECO:0000256" key="3">
    <source>
        <dbReference type="ARBA" id="ARBA00023157"/>
    </source>
</evidence>
<reference evidence="7 8" key="1">
    <citation type="submission" date="2017-01" db="EMBL/GenBank/DDBJ databases">
        <authorList>
            <person name="Mah S.A."/>
            <person name="Swanson W.J."/>
            <person name="Moy G.W."/>
            <person name="Vacquier V.D."/>
        </authorList>
    </citation>
    <scope>NUCLEOTIDE SEQUENCE [LARGE SCALE GENOMIC DNA]</scope>
    <source>
        <strain evidence="7 8">DSM 7027</strain>
    </source>
</reference>
<name>A0A1N6V5Z8_9GAMM</name>
<dbReference type="AlphaFoldDB" id="A0A1N6V5Z8"/>
<dbReference type="GO" id="GO:0016853">
    <property type="term" value="F:isomerase activity"/>
    <property type="evidence" value="ECO:0007669"/>
    <property type="project" value="UniProtKB-KW"/>
</dbReference>
<evidence type="ECO:0000313" key="7">
    <source>
        <dbReference type="EMBL" id="SIQ73179.1"/>
    </source>
</evidence>
<evidence type="ECO:0000256" key="1">
    <source>
        <dbReference type="ARBA" id="ARBA00004196"/>
    </source>
</evidence>
<feature type="transmembrane region" description="Helical" evidence="5">
    <location>
        <begin position="43"/>
        <end position="61"/>
    </location>
</feature>
<keyword evidence="4" id="KW-0676">Redox-active center</keyword>
<evidence type="ECO:0000256" key="2">
    <source>
        <dbReference type="ARBA" id="ARBA00022748"/>
    </source>
</evidence>
<dbReference type="EMBL" id="FTMN01000008">
    <property type="protein sequence ID" value="SIQ73179.1"/>
    <property type="molecule type" value="Genomic_DNA"/>
</dbReference>
<gene>
    <name evidence="7" type="ORF">SAMN05421647_10854</name>
</gene>
<feature type="domain" description="Thioredoxin" evidence="6">
    <location>
        <begin position="131"/>
        <end position="268"/>
    </location>
</feature>
<proteinExistence type="predicted"/>
<dbReference type="GO" id="GO:0008961">
    <property type="term" value="F:phosphatidylglycerol-prolipoprotein diacylglyceryl transferase activity"/>
    <property type="evidence" value="ECO:0007669"/>
    <property type="project" value="InterPro"/>
</dbReference>
<dbReference type="InterPro" id="IPR013740">
    <property type="entry name" value="Redoxin"/>
</dbReference>
<sequence length="273" mass="29845">MQSLALGPFALSMDHLLLLIALVIALFAGWVSSRKGGKNPESALFLIVLVAALGARLGFVLRYSEEYLADPVQIIDIRDGGFWWVSGLAAGIATTLFCFWRQPALRRPLGIALLCGGITWGTTAVPLAHIQQNQQSLPDMVLMSQQGQEVNLQDYAGKPVVLNVWATWCPPCVREMPVLQDAQQSHPEVHFLFANLGEDAVTIDAFLMELGVELDNVLLDQRNAIGQHYGSRALPTTLFIDAQGQLRDSHLGELSAASLKDKLGRLLPDQLPQ</sequence>
<dbReference type="PANTHER" id="PTHR42852">
    <property type="entry name" value="THIOL:DISULFIDE INTERCHANGE PROTEIN DSBE"/>
    <property type="match status" value="1"/>
</dbReference>
<evidence type="ECO:0000259" key="6">
    <source>
        <dbReference type="PROSITE" id="PS51352"/>
    </source>
</evidence>
<dbReference type="GO" id="GO:0030313">
    <property type="term" value="C:cell envelope"/>
    <property type="evidence" value="ECO:0007669"/>
    <property type="project" value="UniProtKB-SubCell"/>
</dbReference>
<evidence type="ECO:0000256" key="4">
    <source>
        <dbReference type="ARBA" id="ARBA00023284"/>
    </source>
</evidence>
<accession>A0A1N6V5Z8</accession>
<keyword evidence="5" id="KW-0472">Membrane</keyword>
<dbReference type="Gene3D" id="3.40.30.10">
    <property type="entry name" value="Glutaredoxin"/>
    <property type="match status" value="1"/>
</dbReference>
<dbReference type="PROSITE" id="PS00194">
    <property type="entry name" value="THIOREDOXIN_1"/>
    <property type="match status" value="1"/>
</dbReference>
<dbReference type="Pfam" id="PF08534">
    <property type="entry name" value="Redoxin"/>
    <property type="match status" value="1"/>
</dbReference>
<dbReference type="Proteomes" id="UP000186895">
    <property type="component" value="Unassembled WGS sequence"/>
</dbReference>
<evidence type="ECO:0000313" key="8">
    <source>
        <dbReference type="Proteomes" id="UP000186895"/>
    </source>
</evidence>
<dbReference type="STRING" id="49186.SAMN05421647_10854"/>
<protein>
    <submittedName>
        <fullName evidence="7">Thiol-disulfide isomerase or thioredoxin</fullName>
    </submittedName>
</protein>
<dbReference type="InterPro" id="IPR017937">
    <property type="entry name" value="Thioredoxin_CS"/>
</dbReference>
<feature type="transmembrane region" description="Helical" evidence="5">
    <location>
        <begin position="12"/>
        <end position="31"/>
    </location>
</feature>
<feature type="transmembrane region" description="Helical" evidence="5">
    <location>
        <begin position="111"/>
        <end position="130"/>
    </location>
</feature>
<keyword evidence="3" id="KW-1015">Disulfide bond</keyword>
<evidence type="ECO:0000256" key="5">
    <source>
        <dbReference type="SAM" id="Phobius"/>
    </source>
</evidence>